<dbReference type="InterPro" id="IPR002347">
    <property type="entry name" value="SDR_fam"/>
</dbReference>
<reference evidence="6" key="1">
    <citation type="submission" date="2022-07" db="EMBL/GenBank/DDBJ databases">
        <title>Genome Sequence of Leucocoprinus birnbaumii.</title>
        <authorList>
            <person name="Buettner E."/>
        </authorList>
    </citation>
    <scope>NUCLEOTIDE SEQUENCE</scope>
    <source>
        <strain evidence="6">VT141</strain>
    </source>
</reference>
<dbReference type="Proteomes" id="UP001213000">
    <property type="component" value="Unassembled WGS sequence"/>
</dbReference>
<comment type="similarity">
    <text evidence="1">Belongs to the short-chain dehydrogenases/reductases (SDR) family.</text>
</comment>
<dbReference type="PRINTS" id="PR00081">
    <property type="entry name" value="GDHRDH"/>
</dbReference>
<feature type="compositionally biased region" description="Low complexity" evidence="5">
    <location>
        <begin position="474"/>
        <end position="483"/>
    </location>
</feature>
<dbReference type="SUPFAM" id="SSF51735">
    <property type="entry name" value="NAD(P)-binding Rossmann-fold domains"/>
    <property type="match status" value="1"/>
</dbReference>
<keyword evidence="3" id="KW-0560">Oxidoreductase</keyword>
<evidence type="ECO:0000256" key="1">
    <source>
        <dbReference type="ARBA" id="ARBA00006484"/>
    </source>
</evidence>
<protein>
    <recommendedName>
        <fullName evidence="8">NAD(P)-binding protein</fullName>
    </recommendedName>
</protein>
<feature type="compositionally biased region" description="Low complexity" evidence="5">
    <location>
        <begin position="497"/>
        <end position="512"/>
    </location>
</feature>
<name>A0AAD5YQR9_9AGAR</name>
<dbReference type="Gene3D" id="3.40.50.720">
    <property type="entry name" value="NAD(P)-binding Rossmann-like Domain"/>
    <property type="match status" value="1"/>
</dbReference>
<keyword evidence="4" id="KW-0175">Coiled coil</keyword>
<dbReference type="AlphaFoldDB" id="A0AAD5YQR9"/>
<evidence type="ECO:0000313" key="6">
    <source>
        <dbReference type="EMBL" id="KAJ3567039.1"/>
    </source>
</evidence>
<evidence type="ECO:0000313" key="7">
    <source>
        <dbReference type="Proteomes" id="UP001213000"/>
    </source>
</evidence>
<dbReference type="EMBL" id="JANIEX010000441">
    <property type="protein sequence ID" value="KAJ3567039.1"/>
    <property type="molecule type" value="Genomic_DNA"/>
</dbReference>
<dbReference type="PANTHER" id="PTHR24320">
    <property type="entry name" value="RETINOL DEHYDROGENASE"/>
    <property type="match status" value="1"/>
</dbReference>
<keyword evidence="2" id="KW-0521">NADP</keyword>
<accession>A0AAD5YQR9</accession>
<sequence length="720" mass="79590">MPVPSSWAHFRAISLAPVLPQSIWIPRPAWTAKDIPDLTGKVVIVTGGNTGIGKETAKSLLARNAKVYLACRSAEKAETAIADLERTTGKKAIHLSLDLSSLKSVKASAQEFMSKEKELHILINNAGVMYPPHSQVAEGYDLQFHTNVTGHWYLTKLLLPTLLETAKHSPPKSVRVVHVASLAHYFAREGGLIFGSFKDGPERQKLGRDKLYMQSKFGNIVVSNEFHRRYAEQGLVSISLNPGNINTELYRYVDRMPILGPLKKLGAGLGLYPITLGAVTQLYAATAEEAGDYGGKFLIPWARLGKARADSDDPTLGKDLWTWLEEQFMANSKKADPSALFSDSISVFTKSATKAFNEFQSQVRGDIARAEADARQARNERDEALKALQESKRETQLYKDEILEYKARLKEAELTNSHHLDNYALLQRETSQWKDQAKNWQEHFLRVEQERCSLASRMDELVTERLIIPPVTPKLPSTKSTTSMATHSAPRPPTYHSAAPASSSKDANSSRSPLPPQPSRTTGKSAKRKVPSQSELPPYTEVAQTPQTTQVTASSLSKPTNRSTRKSAAGSSRSKKVAPPPPPPATAETPKEPSEPKQIFIRRVRAVVEIKQEEESDEDLSEPPPPESPEELALTPRRSRNARRARQIVDDDEYVPEDASQLGSNYDAEDDELMIGAGDDLSFDINSSSSTRQPTSKSSPNKKRKLNTSASSKPTARRKT</sequence>
<comment type="caution">
    <text evidence="6">The sequence shown here is derived from an EMBL/GenBank/DDBJ whole genome shotgun (WGS) entry which is preliminary data.</text>
</comment>
<feature type="region of interest" description="Disordered" evidence="5">
    <location>
        <begin position="471"/>
        <end position="720"/>
    </location>
</feature>
<feature type="compositionally biased region" description="Low complexity" evidence="5">
    <location>
        <begin position="540"/>
        <end position="553"/>
    </location>
</feature>
<organism evidence="6 7">
    <name type="scientific">Leucocoprinus birnbaumii</name>
    <dbReference type="NCBI Taxonomy" id="56174"/>
    <lineage>
        <taxon>Eukaryota</taxon>
        <taxon>Fungi</taxon>
        <taxon>Dikarya</taxon>
        <taxon>Basidiomycota</taxon>
        <taxon>Agaricomycotina</taxon>
        <taxon>Agaricomycetes</taxon>
        <taxon>Agaricomycetidae</taxon>
        <taxon>Agaricales</taxon>
        <taxon>Agaricineae</taxon>
        <taxon>Agaricaceae</taxon>
        <taxon>Leucocoprinus</taxon>
    </lineage>
</organism>
<evidence type="ECO:0000256" key="5">
    <source>
        <dbReference type="SAM" id="MobiDB-lite"/>
    </source>
</evidence>
<keyword evidence="7" id="KW-1185">Reference proteome</keyword>
<evidence type="ECO:0000256" key="2">
    <source>
        <dbReference type="ARBA" id="ARBA00022857"/>
    </source>
</evidence>
<proteinExistence type="inferred from homology"/>
<dbReference type="PANTHER" id="PTHR24320:SF236">
    <property type="entry name" value="SHORT-CHAIN DEHYDROGENASE-RELATED"/>
    <property type="match status" value="1"/>
</dbReference>
<dbReference type="GO" id="GO:0016491">
    <property type="term" value="F:oxidoreductase activity"/>
    <property type="evidence" value="ECO:0007669"/>
    <property type="project" value="UniProtKB-KW"/>
</dbReference>
<feature type="compositionally biased region" description="Low complexity" evidence="5">
    <location>
        <begin position="687"/>
        <end position="699"/>
    </location>
</feature>
<dbReference type="PROSITE" id="PS50096">
    <property type="entry name" value="IQ"/>
    <property type="match status" value="1"/>
</dbReference>
<evidence type="ECO:0008006" key="8">
    <source>
        <dbReference type="Google" id="ProtNLM"/>
    </source>
</evidence>
<gene>
    <name evidence="6" type="ORF">NP233_g6621</name>
</gene>
<evidence type="ECO:0000256" key="3">
    <source>
        <dbReference type="ARBA" id="ARBA00023002"/>
    </source>
</evidence>
<feature type="compositionally biased region" description="Basic residues" evidence="5">
    <location>
        <begin position="637"/>
        <end position="646"/>
    </location>
</feature>
<feature type="coiled-coil region" evidence="4">
    <location>
        <begin position="360"/>
        <end position="429"/>
    </location>
</feature>
<evidence type="ECO:0000256" key="4">
    <source>
        <dbReference type="SAM" id="Coils"/>
    </source>
</evidence>
<dbReference type="InterPro" id="IPR036291">
    <property type="entry name" value="NAD(P)-bd_dom_sf"/>
</dbReference>
<dbReference type="Pfam" id="PF00106">
    <property type="entry name" value="adh_short"/>
    <property type="match status" value="1"/>
</dbReference>